<dbReference type="AlphaFoldDB" id="A0A8B5W212"/>
<comment type="caution">
    <text evidence="1">The sequence shown here is derived from an EMBL/GenBank/DDBJ whole genome shotgun (WGS) entry which is preliminary data.</text>
</comment>
<sequence>MSHDKEWVCAPSADCDIWKTTEYFETKEAAIEAGKKVISQWNHGNIDTEIEDILGDWFKEDVKIVSFAVGQCFSPSLDIDAGDILERIAEGVYDQCGDVAEDYLDDVLEEHKNELESLIINWFEKHKYNPTCYSIGNIETVIV</sequence>
<organism evidence="1 2">
    <name type="scientific">Enterococcus avium</name>
    <name type="common">Streptococcus avium</name>
    <dbReference type="NCBI Taxonomy" id="33945"/>
    <lineage>
        <taxon>Bacteria</taxon>
        <taxon>Bacillati</taxon>
        <taxon>Bacillota</taxon>
        <taxon>Bacilli</taxon>
        <taxon>Lactobacillales</taxon>
        <taxon>Enterococcaceae</taxon>
        <taxon>Enterococcus</taxon>
    </lineage>
</organism>
<protein>
    <submittedName>
        <fullName evidence="1">Uncharacterized protein</fullName>
    </submittedName>
</protein>
<accession>A0A8B5W212</accession>
<evidence type="ECO:0000313" key="1">
    <source>
        <dbReference type="EMBL" id="TRZ33286.1"/>
    </source>
</evidence>
<proteinExistence type="predicted"/>
<dbReference type="EMBL" id="PDXQ01000001">
    <property type="protein sequence ID" value="TRZ33286.1"/>
    <property type="molecule type" value="Genomic_DNA"/>
</dbReference>
<gene>
    <name evidence="1" type="ORF">AUF17_04015</name>
</gene>
<name>A0A8B5W212_ENTAV</name>
<evidence type="ECO:0000313" key="2">
    <source>
        <dbReference type="Proteomes" id="UP000316316"/>
    </source>
</evidence>
<dbReference type="RefSeq" id="WP_144324587.1">
    <property type="nucleotide sequence ID" value="NZ_PDXQ01000001.1"/>
</dbReference>
<dbReference type="Proteomes" id="UP000316316">
    <property type="component" value="Unassembled WGS sequence"/>
</dbReference>
<reference evidence="1 2" key="1">
    <citation type="submission" date="2017-10" db="EMBL/GenBank/DDBJ databases">
        <title>FDA dAtabase for Regulatory Grade micrObial Sequences (FDA-ARGOS): Supporting development and validation of Infectious Disease Dx tests.</title>
        <authorList>
            <person name="Campos J."/>
            <person name="Goldberg B."/>
            <person name="Tallon L.J."/>
            <person name="Sadzewicz L."/>
            <person name="Sengamalay N."/>
            <person name="Ott S."/>
            <person name="Godinez A."/>
            <person name="Nagaraj S."/>
            <person name="Vyas G."/>
            <person name="Aluvathingal J."/>
            <person name="Nadendla S."/>
            <person name="Geyer C."/>
            <person name="Nandy P."/>
            <person name="Hobson J."/>
            <person name="Sichtig H."/>
        </authorList>
    </citation>
    <scope>NUCLEOTIDE SEQUENCE [LARGE SCALE GENOMIC DNA]</scope>
    <source>
        <strain evidence="1 2">FDAARGOS_185</strain>
    </source>
</reference>